<dbReference type="VEuPathDB" id="TrichDB:TRFO_24658"/>
<keyword evidence="3" id="KW-1185">Reference proteome</keyword>
<name>A0A1J4K8F3_9EUKA</name>
<sequence length="186" mass="21370">MIFLFILQATSWQFASYDELNAQCSICQYFTKKLSEDIHYFDGKLNPEAGSECSKNKTNKICLVINAISSNFIHATNKTDYCRRVNFCPAEVPEGYSGPRCRICMRLVSHLLIHKNEDRKTAFYNFCVTSKSKPANFCGDVIDEGVEDFLYDVDDVNDSFKFCHLSHYCRDSANVKSKLFQSDEEL</sequence>
<evidence type="ECO:0000313" key="3">
    <source>
        <dbReference type="Proteomes" id="UP000179807"/>
    </source>
</evidence>
<keyword evidence="1" id="KW-0732">Signal</keyword>
<dbReference type="EMBL" id="MLAK01000703">
    <property type="protein sequence ID" value="OHT07250.1"/>
    <property type="molecule type" value="Genomic_DNA"/>
</dbReference>
<dbReference type="Proteomes" id="UP000179807">
    <property type="component" value="Unassembled WGS sequence"/>
</dbReference>
<gene>
    <name evidence="2" type="ORF">TRFO_24658</name>
</gene>
<feature type="chain" id="PRO_5012723897" description="Saposin B-type domain-containing protein" evidence="1">
    <location>
        <begin position="18"/>
        <end position="186"/>
    </location>
</feature>
<comment type="caution">
    <text evidence="2">The sequence shown here is derived from an EMBL/GenBank/DDBJ whole genome shotgun (WGS) entry which is preliminary data.</text>
</comment>
<evidence type="ECO:0000256" key="1">
    <source>
        <dbReference type="SAM" id="SignalP"/>
    </source>
</evidence>
<dbReference type="RefSeq" id="XP_068360386.1">
    <property type="nucleotide sequence ID" value="XM_068503881.1"/>
</dbReference>
<dbReference type="GeneID" id="94838585"/>
<evidence type="ECO:0000313" key="2">
    <source>
        <dbReference type="EMBL" id="OHT07250.1"/>
    </source>
</evidence>
<reference evidence="2" key="1">
    <citation type="submission" date="2016-10" db="EMBL/GenBank/DDBJ databases">
        <authorList>
            <person name="Benchimol M."/>
            <person name="Almeida L.G."/>
            <person name="Vasconcelos A.T."/>
            <person name="Perreira-Neves A."/>
            <person name="Rosa I.A."/>
            <person name="Tasca T."/>
            <person name="Bogo M.R."/>
            <person name="de Souza W."/>
        </authorList>
    </citation>
    <scope>NUCLEOTIDE SEQUENCE [LARGE SCALE GENOMIC DNA]</scope>
    <source>
        <strain evidence="2">K</strain>
    </source>
</reference>
<dbReference type="InterPro" id="IPR011001">
    <property type="entry name" value="Saposin-like"/>
</dbReference>
<proteinExistence type="predicted"/>
<feature type="signal peptide" evidence="1">
    <location>
        <begin position="1"/>
        <end position="17"/>
    </location>
</feature>
<protein>
    <recommendedName>
        <fullName evidence="4">Saposin B-type domain-containing protein</fullName>
    </recommendedName>
</protein>
<accession>A0A1J4K8F3</accession>
<dbReference type="AlphaFoldDB" id="A0A1J4K8F3"/>
<evidence type="ECO:0008006" key="4">
    <source>
        <dbReference type="Google" id="ProtNLM"/>
    </source>
</evidence>
<dbReference type="SUPFAM" id="SSF47862">
    <property type="entry name" value="Saposin"/>
    <property type="match status" value="1"/>
</dbReference>
<organism evidence="2 3">
    <name type="scientific">Tritrichomonas foetus</name>
    <dbReference type="NCBI Taxonomy" id="1144522"/>
    <lineage>
        <taxon>Eukaryota</taxon>
        <taxon>Metamonada</taxon>
        <taxon>Parabasalia</taxon>
        <taxon>Tritrichomonadida</taxon>
        <taxon>Tritrichomonadidae</taxon>
        <taxon>Tritrichomonas</taxon>
    </lineage>
</organism>